<dbReference type="EMBL" id="JBHUFD010000006">
    <property type="protein sequence ID" value="MFD1874344.1"/>
    <property type="molecule type" value="Genomic_DNA"/>
</dbReference>
<proteinExistence type="predicted"/>
<accession>A0ABW4QY88</accession>
<keyword evidence="1" id="KW-0732">Signal</keyword>
<protein>
    <recommendedName>
        <fullName evidence="2">SH3b domain-containing protein</fullName>
    </recommendedName>
</protein>
<feature type="chain" id="PRO_5047226957" description="SH3b domain-containing protein" evidence="1">
    <location>
        <begin position="21"/>
        <end position="123"/>
    </location>
</feature>
<feature type="domain" description="SH3b" evidence="2">
    <location>
        <begin position="32"/>
        <end position="95"/>
    </location>
</feature>
<dbReference type="Proteomes" id="UP001597197">
    <property type="component" value="Unassembled WGS sequence"/>
</dbReference>
<evidence type="ECO:0000313" key="3">
    <source>
        <dbReference type="EMBL" id="MFD1874344.1"/>
    </source>
</evidence>
<gene>
    <name evidence="3" type="ORF">ACFSDX_18000</name>
</gene>
<dbReference type="RefSeq" id="WP_382316061.1">
    <property type="nucleotide sequence ID" value="NZ_JBHUFD010000006.1"/>
</dbReference>
<reference evidence="4" key="1">
    <citation type="journal article" date="2019" name="Int. J. Syst. Evol. Microbiol.">
        <title>The Global Catalogue of Microorganisms (GCM) 10K type strain sequencing project: providing services to taxonomists for standard genome sequencing and annotation.</title>
        <authorList>
            <consortium name="The Broad Institute Genomics Platform"/>
            <consortium name="The Broad Institute Genome Sequencing Center for Infectious Disease"/>
            <person name="Wu L."/>
            <person name="Ma J."/>
        </authorList>
    </citation>
    <scope>NUCLEOTIDE SEQUENCE [LARGE SCALE GENOMIC DNA]</scope>
    <source>
        <strain evidence="4">CGMCC 1.15795</strain>
    </source>
</reference>
<dbReference type="Gene3D" id="2.30.30.40">
    <property type="entry name" value="SH3 Domains"/>
    <property type="match status" value="1"/>
</dbReference>
<feature type="signal peptide" evidence="1">
    <location>
        <begin position="1"/>
        <end position="20"/>
    </location>
</feature>
<dbReference type="InterPro" id="IPR003646">
    <property type="entry name" value="SH3-like_bac-type"/>
</dbReference>
<evidence type="ECO:0000256" key="1">
    <source>
        <dbReference type="SAM" id="SignalP"/>
    </source>
</evidence>
<keyword evidence="4" id="KW-1185">Reference proteome</keyword>
<name>A0ABW4QY88_9BACT</name>
<organism evidence="3 4">
    <name type="scientific">Hymenobacter bucti</name>
    <dbReference type="NCBI Taxonomy" id="1844114"/>
    <lineage>
        <taxon>Bacteria</taxon>
        <taxon>Pseudomonadati</taxon>
        <taxon>Bacteroidota</taxon>
        <taxon>Cytophagia</taxon>
        <taxon>Cytophagales</taxon>
        <taxon>Hymenobacteraceae</taxon>
        <taxon>Hymenobacter</taxon>
    </lineage>
</organism>
<sequence>MRHLLLCLACWLPLWHPAQAQTSDSTLTQRSSPYRYVNATSLKLRSRPDAEAAASATIVGASRVQLLGEDEGSWSHVQVAAVSGYVKSEYLVEEQDQVSADIDWTAVEATGGTAYSSLAPTSS</sequence>
<comment type="caution">
    <text evidence="3">The sequence shown here is derived from an EMBL/GenBank/DDBJ whole genome shotgun (WGS) entry which is preliminary data.</text>
</comment>
<evidence type="ECO:0000259" key="2">
    <source>
        <dbReference type="PROSITE" id="PS51781"/>
    </source>
</evidence>
<evidence type="ECO:0000313" key="4">
    <source>
        <dbReference type="Proteomes" id="UP001597197"/>
    </source>
</evidence>
<dbReference type="PROSITE" id="PS51781">
    <property type="entry name" value="SH3B"/>
    <property type="match status" value="1"/>
</dbReference>